<dbReference type="PANTHER" id="PTHR43244">
    <property type="match status" value="1"/>
</dbReference>
<dbReference type="SUPFAM" id="SSF51679">
    <property type="entry name" value="Bacterial luciferase-like"/>
    <property type="match status" value="1"/>
</dbReference>
<keyword evidence="4" id="KW-1185">Reference proteome</keyword>
<dbReference type="CDD" id="cd01097">
    <property type="entry name" value="Tetrahydromethanopterin_reductase"/>
    <property type="match status" value="1"/>
</dbReference>
<dbReference type="NCBIfam" id="TIGR03559">
    <property type="entry name" value="F420_Rv3520c"/>
    <property type="match status" value="1"/>
</dbReference>
<dbReference type="InterPro" id="IPR011251">
    <property type="entry name" value="Luciferase-like_dom"/>
</dbReference>
<evidence type="ECO:0000313" key="3">
    <source>
        <dbReference type="EMBL" id="GAA4971660.1"/>
    </source>
</evidence>
<keyword evidence="1" id="KW-0560">Oxidoreductase</keyword>
<dbReference type="Proteomes" id="UP001501195">
    <property type="component" value="Unassembled WGS sequence"/>
</dbReference>
<proteinExistence type="predicted"/>
<reference evidence="4" key="1">
    <citation type="journal article" date="2019" name="Int. J. Syst. Evol. Microbiol.">
        <title>The Global Catalogue of Microorganisms (GCM) 10K type strain sequencing project: providing services to taxonomists for standard genome sequencing and annotation.</title>
        <authorList>
            <consortium name="The Broad Institute Genomics Platform"/>
            <consortium name="The Broad Institute Genome Sequencing Center for Infectious Disease"/>
            <person name="Wu L."/>
            <person name="Ma J."/>
        </authorList>
    </citation>
    <scope>NUCLEOTIDE SEQUENCE [LARGE SCALE GENOMIC DNA]</scope>
    <source>
        <strain evidence="4">JCM 18126</strain>
    </source>
</reference>
<evidence type="ECO:0000259" key="2">
    <source>
        <dbReference type="Pfam" id="PF00296"/>
    </source>
</evidence>
<dbReference type="EMBL" id="BAABIL010000151">
    <property type="protein sequence ID" value="GAA4971660.1"/>
    <property type="molecule type" value="Genomic_DNA"/>
</dbReference>
<dbReference type="InterPro" id="IPR050564">
    <property type="entry name" value="F420-G6PD/mer"/>
</dbReference>
<accession>A0ABP9HID1</accession>
<evidence type="ECO:0000256" key="1">
    <source>
        <dbReference type="ARBA" id="ARBA00023002"/>
    </source>
</evidence>
<dbReference type="InterPro" id="IPR036661">
    <property type="entry name" value="Luciferase-like_sf"/>
</dbReference>
<evidence type="ECO:0000313" key="4">
    <source>
        <dbReference type="Proteomes" id="UP001501195"/>
    </source>
</evidence>
<dbReference type="InterPro" id="IPR019951">
    <property type="entry name" value="F420_OxRdatse_Rv3520c_pred"/>
</dbReference>
<dbReference type="Gene3D" id="3.20.20.30">
    <property type="entry name" value="Luciferase-like domain"/>
    <property type="match status" value="1"/>
</dbReference>
<feature type="domain" description="Luciferase-like" evidence="2">
    <location>
        <begin position="13"/>
        <end position="322"/>
    </location>
</feature>
<sequence>MSLGYLVGDPRSAAAEALELVRRAEDLGFAAVHVAEAYGSDAPTLLAWLGAQTRRIHLVSAVMQIPGRTPAATAMTAATLDGITGGRFGLGLGVSGPQVSEGWHGVRFDAPLARTREYVQIVRAALAREPLTHSGEHWQLPLPGGQGKPLRLALPAPRPDLPIYLAAVGPRNVALAGEIADGWLPVYFSPEHGQAQLEQLSAGRAHATAREGAPAFDIAPTIPMVITGASGEALADAQQRVRAHTALYLGGMGSRSTNFYHRLATDMGFGEAADEVQRLYLAKEHRNAALAVPQGFLDATCLVGAPDQIRQRLRAYRAVGVTTAVVAPMATTHDGRLRDLENVATLAAEV</sequence>
<gene>
    <name evidence="3" type="ORF">GCM10023225_11680</name>
</gene>
<protein>
    <submittedName>
        <fullName evidence="3">LLM class F420-dependent oxidoreductase</fullName>
    </submittedName>
</protein>
<organism evidence="3 4">
    <name type="scientific">Kineococcus glutinatus</name>
    <dbReference type="NCBI Taxonomy" id="1070872"/>
    <lineage>
        <taxon>Bacteria</taxon>
        <taxon>Bacillati</taxon>
        <taxon>Actinomycetota</taxon>
        <taxon>Actinomycetes</taxon>
        <taxon>Kineosporiales</taxon>
        <taxon>Kineosporiaceae</taxon>
        <taxon>Kineococcus</taxon>
    </lineage>
</organism>
<dbReference type="Pfam" id="PF00296">
    <property type="entry name" value="Bac_luciferase"/>
    <property type="match status" value="1"/>
</dbReference>
<comment type="caution">
    <text evidence="3">The sequence shown here is derived from an EMBL/GenBank/DDBJ whole genome shotgun (WGS) entry which is preliminary data.</text>
</comment>
<dbReference type="PANTHER" id="PTHR43244:SF1">
    <property type="entry name" value="5,10-METHYLENETETRAHYDROMETHANOPTERIN REDUCTASE"/>
    <property type="match status" value="1"/>
</dbReference>
<name>A0ABP9HID1_9ACTN</name>